<reference evidence="4" key="1">
    <citation type="submission" date="2020-05" db="EMBL/GenBank/DDBJ databases">
        <title>Sulfur intermediates as new biogeochemical hubs in an aquatic model microbial ecosystem.</title>
        <authorList>
            <person name="Vigneron A."/>
        </authorList>
    </citation>
    <scope>NUCLEOTIDE SEQUENCE</scope>
    <source>
        <strain evidence="4">Bin.250</strain>
    </source>
</reference>
<dbReference type="EMBL" id="JABMOJ010000591">
    <property type="protein sequence ID" value="NQV66846.1"/>
    <property type="molecule type" value="Genomic_DNA"/>
</dbReference>
<proteinExistence type="inferred from homology"/>
<evidence type="ECO:0000313" key="5">
    <source>
        <dbReference type="Proteomes" id="UP000754644"/>
    </source>
</evidence>
<dbReference type="GO" id="GO:0008783">
    <property type="term" value="F:agmatinase activity"/>
    <property type="evidence" value="ECO:0007669"/>
    <property type="project" value="TreeGrafter"/>
</dbReference>
<protein>
    <submittedName>
        <fullName evidence="4">Arginase family protein</fullName>
    </submittedName>
</protein>
<dbReference type="PANTHER" id="PTHR11358">
    <property type="entry name" value="ARGINASE/AGMATINASE"/>
    <property type="match status" value="1"/>
</dbReference>
<dbReference type="SUPFAM" id="SSF52768">
    <property type="entry name" value="Arginase/deacetylase"/>
    <property type="match status" value="1"/>
</dbReference>
<name>A0A972W0H8_9GAMM</name>
<evidence type="ECO:0000256" key="3">
    <source>
        <dbReference type="PROSITE-ProRule" id="PRU00742"/>
    </source>
</evidence>
<evidence type="ECO:0000256" key="1">
    <source>
        <dbReference type="ARBA" id="ARBA00022723"/>
    </source>
</evidence>
<feature type="non-terminal residue" evidence="4">
    <location>
        <position position="157"/>
    </location>
</feature>
<dbReference type="PANTHER" id="PTHR11358:SF26">
    <property type="entry name" value="GUANIDINO ACID HYDROLASE, MITOCHONDRIAL"/>
    <property type="match status" value="1"/>
</dbReference>
<dbReference type="Proteomes" id="UP000754644">
    <property type="component" value="Unassembled WGS sequence"/>
</dbReference>
<comment type="caution">
    <text evidence="4">The sequence shown here is derived from an EMBL/GenBank/DDBJ whole genome shotgun (WGS) entry which is preliminary data.</text>
</comment>
<dbReference type="InterPro" id="IPR023696">
    <property type="entry name" value="Ureohydrolase_dom_sf"/>
</dbReference>
<keyword evidence="1" id="KW-0479">Metal-binding</keyword>
<dbReference type="AlphaFoldDB" id="A0A972W0H8"/>
<comment type="similarity">
    <text evidence="3">Belongs to the arginase family.</text>
</comment>
<dbReference type="GO" id="GO:0033389">
    <property type="term" value="P:putrescine biosynthetic process from arginine, via agmatine"/>
    <property type="evidence" value="ECO:0007669"/>
    <property type="project" value="TreeGrafter"/>
</dbReference>
<gene>
    <name evidence="4" type="ORF">HQ497_15910</name>
</gene>
<evidence type="ECO:0000313" key="4">
    <source>
        <dbReference type="EMBL" id="NQV66846.1"/>
    </source>
</evidence>
<evidence type="ECO:0000256" key="2">
    <source>
        <dbReference type="ARBA" id="ARBA00022801"/>
    </source>
</evidence>
<dbReference type="PROSITE" id="PS51409">
    <property type="entry name" value="ARGINASE_2"/>
    <property type="match status" value="1"/>
</dbReference>
<dbReference type="GO" id="GO:0046872">
    <property type="term" value="F:metal ion binding"/>
    <property type="evidence" value="ECO:0007669"/>
    <property type="project" value="UniProtKB-KW"/>
</dbReference>
<dbReference type="InterPro" id="IPR006035">
    <property type="entry name" value="Ureohydrolase"/>
</dbReference>
<dbReference type="Pfam" id="PF00491">
    <property type="entry name" value="Arginase"/>
    <property type="match status" value="1"/>
</dbReference>
<accession>A0A972W0H8</accession>
<sequence length="157" mass="17045">MNQQNPKRQRFIEHVQGGNTFAGELSFLRRKYTQDIDGADVVISGIPFDSATTFRPGARLGPQAIRAASVQLAELIGRAFPFGINPVEVLAVADYGDCLLDSGYPQHLVETVEAHARLLISSGALMVTLGGDHFVTYPLLRAHAEKYGPVALVHFDA</sequence>
<keyword evidence="2" id="KW-0378">Hydrolase</keyword>
<organism evidence="4 5">
    <name type="scientific">SAR86 cluster bacterium</name>
    <dbReference type="NCBI Taxonomy" id="2030880"/>
    <lineage>
        <taxon>Bacteria</taxon>
        <taxon>Pseudomonadati</taxon>
        <taxon>Pseudomonadota</taxon>
        <taxon>Gammaproteobacteria</taxon>
        <taxon>SAR86 cluster</taxon>
    </lineage>
</organism>
<dbReference type="Gene3D" id="3.40.800.10">
    <property type="entry name" value="Ureohydrolase domain"/>
    <property type="match status" value="1"/>
</dbReference>